<evidence type="ECO:0000256" key="3">
    <source>
        <dbReference type="ARBA" id="ARBA00022729"/>
    </source>
</evidence>
<dbReference type="PANTHER" id="PTHR34820:SF4">
    <property type="entry name" value="INNER MEMBRANE PROTEIN YEBZ"/>
    <property type="match status" value="1"/>
</dbReference>
<organism evidence="8 9">
    <name type="scientific">Frondihabitans australicus</name>
    <dbReference type="NCBI Taxonomy" id="386892"/>
    <lineage>
        <taxon>Bacteria</taxon>
        <taxon>Bacillati</taxon>
        <taxon>Actinomycetota</taxon>
        <taxon>Actinomycetes</taxon>
        <taxon>Micrococcales</taxon>
        <taxon>Microbacteriaceae</taxon>
        <taxon>Frondihabitans</taxon>
    </lineage>
</organism>
<accession>A0A495IJM6</accession>
<dbReference type="SUPFAM" id="SSF81296">
    <property type="entry name" value="E set domains"/>
    <property type="match status" value="1"/>
</dbReference>
<feature type="transmembrane region" description="Helical" evidence="6">
    <location>
        <begin position="197"/>
        <end position="220"/>
    </location>
</feature>
<dbReference type="GO" id="GO:0042597">
    <property type="term" value="C:periplasmic space"/>
    <property type="evidence" value="ECO:0007669"/>
    <property type="project" value="InterPro"/>
</dbReference>
<keyword evidence="3" id="KW-0732">Signal</keyword>
<dbReference type="InterPro" id="IPR032694">
    <property type="entry name" value="CopC/D"/>
</dbReference>
<dbReference type="GO" id="GO:0030313">
    <property type="term" value="C:cell envelope"/>
    <property type="evidence" value="ECO:0007669"/>
    <property type="project" value="UniProtKB-SubCell"/>
</dbReference>
<evidence type="ECO:0000313" key="8">
    <source>
        <dbReference type="EMBL" id="RKR76163.1"/>
    </source>
</evidence>
<evidence type="ECO:0000313" key="9">
    <source>
        <dbReference type="Proteomes" id="UP000280008"/>
    </source>
</evidence>
<dbReference type="Proteomes" id="UP000280008">
    <property type="component" value="Unassembled WGS sequence"/>
</dbReference>
<feature type="domain" description="CopC" evidence="7">
    <location>
        <begin position="49"/>
        <end position="144"/>
    </location>
</feature>
<evidence type="ECO:0000259" key="7">
    <source>
        <dbReference type="Pfam" id="PF04234"/>
    </source>
</evidence>
<evidence type="ECO:0000256" key="4">
    <source>
        <dbReference type="ARBA" id="ARBA00023008"/>
    </source>
</evidence>
<feature type="compositionally biased region" description="Basic residues" evidence="5">
    <location>
        <begin position="248"/>
        <end position="257"/>
    </location>
</feature>
<dbReference type="GO" id="GO:0046688">
    <property type="term" value="P:response to copper ion"/>
    <property type="evidence" value="ECO:0007669"/>
    <property type="project" value="InterPro"/>
</dbReference>
<dbReference type="Gene3D" id="2.60.40.1220">
    <property type="match status" value="1"/>
</dbReference>
<keyword evidence="6" id="KW-0472">Membrane</keyword>
<dbReference type="OrthoDB" id="5242236at2"/>
<dbReference type="GO" id="GO:0006825">
    <property type="term" value="P:copper ion transport"/>
    <property type="evidence" value="ECO:0007669"/>
    <property type="project" value="InterPro"/>
</dbReference>
<dbReference type="AlphaFoldDB" id="A0A495IJM6"/>
<feature type="region of interest" description="Disordered" evidence="5">
    <location>
        <begin position="148"/>
        <end position="193"/>
    </location>
</feature>
<dbReference type="InterPro" id="IPR007348">
    <property type="entry name" value="CopC_dom"/>
</dbReference>
<sequence>MTRSASPRPGAGRRVRGSGGLVARVVAAAGALVVAGVLALAPAASASAHDYLVASTPKSGSTITAPPKKIVLTFDDRVLDLSGDGSSNVVEVTSGAKHYETGCPVIADTNVTVPVSLGDSGKYTVTWQIVSADGHVVSASISFTYDRPQDAPAAAGKPSRPACGDQATSGSGSSAAGSSGSGSSSGSASTSASSSSALPIALGVGGGIIVVALVAVVLVLRRSRAADAAGAGARTESDGHGESGQRAQPRRAPRSRRQPPPPPGD</sequence>
<keyword evidence="9" id="KW-1185">Reference proteome</keyword>
<feature type="compositionally biased region" description="Low complexity" evidence="5">
    <location>
        <begin position="167"/>
        <end position="193"/>
    </location>
</feature>
<evidence type="ECO:0000256" key="5">
    <source>
        <dbReference type="SAM" id="MobiDB-lite"/>
    </source>
</evidence>
<evidence type="ECO:0000256" key="2">
    <source>
        <dbReference type="ARBA" id="ARBA00022723"/>
    </source>
</evidence>
<protein>
    <recommendedName>
        <fullName evidence="7">CopC domain-containing protein</fullName>
    </recommendedName>
</protein>
<dbReference type="EMBL" id="RBKS01000001">
    <property type="protein sequence ID" value="RKR76163.1"/>
    <property type="molecule type" value="Genomic_DNA"/>
</dbReference>
<dbReference type="RefSeq" id="WP_121371137.1">
    <property type="nucleotide sequence ID" value="NZ_RBKS01000001.1"/>
</dbReference>
<dbReference type="InterPro" id="IPR014755">
    <property type="entry name" value="Cu-Rt/internalin_Ig-like"/>
</dbReference>
<comment type="subcellular location">
    <subcellularLocation>
        <location evidence="1">Cell envelope</location>
    </subcellularLocation>
</comment>
<keyword evidence="6" id="KW-1133">Transmembrane helix</keyword>
<name>A0A495IJM6_9MICO</name>
<keyword evidence="6" id="KW-0812">Transmembrane</keyword>
<keyword evidence="4" id="KW-0186">Copper</keyword>
<keyword evidence="2" id="KW-0479">Metal-binding</keyword>
<evidence type="ECO:0000256" key="6">
    <source>
        <dbReference type="SAM" id="Phobius"/>
    </source>
</evidence>
<feature type="region of interest" description="Disordered" evidence="5">
    <location>
        <begin position="226"/>
        <end position="265"/>
    </location>
</feature>
<evidence type="ECO:0000256" key="1">
    <source>
        <dbReference type="ARBA" id="ARBA00004196"/>
    </source>
</evidence>
<dbReference type="PANTHER" id="PTHR34820">
    <property type="entry name" value="INNER MEMBRANE PROTEIN YEBZ"/>
    <property type="match status" value="1"/>
</dbReference>
<proteinExistence type="predicted"/>
<dbReference type="GO" id="GO:0005507">
    <property type="term" value="F:copper ion binding"/>
    <property type="evidence" value="ECO:0007669"/>
    <property type="project" value="InterPro"/>
</dbReference>
<dbReference type="Pfam" id="PF04234">
    <property type="entry name" value="CopC"/>
    <property type="match status" value="1"/>
</dbReference>
<gene>
    <name evidence="8" type="ORF">C8E83_3328</name>
</gene>
<comment type="caution">
    <text evidence="8">The sequence shown here is derived from an EMBL/GenBank/DDBJ whole genome shotgun (WGS) entry which is preliminary data.</text>
</comment>
<dbReference type="InterPro" id="IPR014756">
    <property type="entry name" value="Ig_E-set"/>
</dbReference>
<dbReference type="GO" id="GO:0005886">
    <property type="term" value="C:plasma membrane"/>
    <property type="evidence" value="ECO:0007669"/>
    <property type="project" value="TreeGrafter"/>
</dbReference>
<reference evidence="8 9" key="1">
    <citation type="submission" date="2018-10" db="EMBL/GenBank/DDBJ databases">
        <title>Sequencing the genomes of 1000 actinobacteria strains.</title>
        <authorList>
            <person name="Klenk H.-P."/>
        </authorList>
    </citation>
    <scope>NUCLEOTIDE SEQUENCE [LARGE SCALE GENOMIC DNA]</scope>
    <source>
        <strain evidence="8 9">DSM 17894</strain>
    </source>
</reference>